<dbReference type="Pfam" id="PF13462">
    <property type="entry name" value="Thioredoxin_4"/>
    <property type="match status" value="1"/>
</dbReference>
<keyword evidence="2" id="KW-0472">Membrane</keyword>
<evidence type="ECO:0000313" key="4">
    <source>
        <dbReference type="EMBL" id="CAB4942486.1"/>
    </source>
</evidence>
<gene>
    <name evidence="4" type="ORF">UFOPK3772_01022</name>
</gene>
<reference evidence="4" key="1">
    <citation type="submission" date="2020-05" db="EMBL/GenBank/DDBJ databases">
        <authorList>
            <person name="Chiriac C."/>
            <person name="Salcher M."/>
            <person name="Ghai R."/>
            <person name="Kavagutti S V."/>
        </authorList>
    </citation>
    <scope>NUCLEOTIDE SEQUENCE</scope>
</reference>
<dbReference type="InterPro" id="IPR012336">
    <property type="entry name" value="Thioredoxin-like_fold"/>
</dbReference>
<protein>
    <submittedName>
        <fullName evidence="4">Unannotated protein</fullName>
    </submittedName>
</protein>
<keyword evidence="2" id="KW-0812">Transmembrane</keyword>
<evidence type="ECO:0000259" key="3">
    <source>
        <dbReference type="Pfam" id="PF13462"/>
    </source>
</evidence>
<name>A0A6J7JGT2_9ZZZZ</name>
<feature type="region of interest" description="Disordered" evidence="1">
    <location>
        <begin position="1"/>
        <end position="26"/>
    </location>
</feature>
<organism evidence="4">
    <name type="scientific">freshwater metagenome</name>
    <dbReference type="NCBI Taxonomy" id="449393"/>
    <lineage>
        <taxon>unclassified sequences</taxon>
        <taxon>metagenomes</taxon>
        <taxon>ecological metagenomes</taxon>
    </lineage>
</organism>
<accession>A0A6J7JGT2</accession>
<proteinExistence type="predicted"/>
<dbReference type="SUPFAM" id="SSF52833">
    <property type="entry name" value="Thioredoxin-like"/>
    <property type="match status" value="1"/>
</dbReference>
<dbReference type="Gene3D" id="3.40.30.10">
    <property type="entry name" value="Glutaredoxin"/>
    <property type="match status" value="1"/>
</dbReference>
<sequence length="266" mass="27523">MADNGTNRREKAAAAREASNAGEKRRERTVRIVGGATVLVVVVGIIGLAVFARSSDTGPEVVTASADPSAPLPKGARPAGDPYEFGIAYGTAPAGAPVLEVWEDFQCPSCGAVEAANGDGIAQLAEDGKVTLVWRPTTFLDKNLGNDSSLRAVAAWGCAADAGKAREYHDIVYANQPLTEGDGFPEDRLIAFGAEAGIAGADTESFTKCVQDGTYLPWAANSTQVFYDAGIPGTPLAKLDGTEIPTEKLADKAALDQVIADALAAK</sequence>
<feature type="domain" description="Thioredoxin-like fold" evidence="3">
    <location>
        <begin position="96"/>
        <end position="246"/>
    </location>
</feature>
<dbReference type="EMBL" id="CAFBNE010000024">
    <property type="protein sequence ID" value="CAB4942486.1"/>
    <property type="molecule type" value="Genomic_DNA"/>
</dbReference>
<keyword evidence="2" id="KW-1133">Transmembrane helix</keyword>
<feature type="compositionally biased region" description="Basic and acidic residues" evidence="1">
    <location>
        <begin position="1"/>
        <end position="14"/>
    </location>
</feature>
<evidence type="ECO:0000256" key="2">
    <source>
        <dbReference type="SAM" id="Phobius"/>
    </source>
</evidence>
<feature type="transmembrane region" description="Helical" evidence="2">
    <location>
        <begin position="32"/>
        <end position="52"/>
    </location>
</feature>
<evidence type="ECO:0000256" key="1">
    <source>
        <dbReference type="SAM" id="MobiDB-lite"/>
    </source>
</evidence>
<dbReference type="InterPro" id="IPR036249">
    <property type="entry name" value="Thioredoxin-like_sf"/>
</dbReference>
<dbReference type="AlphaFoldDB" id="A0A6J7JGT2"/>